<keyword evidence="1" id="KW-0732">Signal</keyword>
<feature type="chain" id="PRO_5038684489" description="Secreted protein" evidence="1">
    <location>
        <begin position="31"/>
        <end position="116"/>
    </location>
</feature>
<dbReference type="OrthoDB" id="3872455at2"/>
<reference evidence="2 3" key="1">
    <citation type="submission" date="2017-06" db="EMBL/GenBank/DDBJ databases">
        <authorList>
            <person name="Kim H.J."/>
            <person name="Triplett B.A."/>
        </authorList>
    </citation>
    <scope>NUCLEOTIDE SEQUENCE [LARGE SCALE GENOMIC DNA]</scope>
    <source>
        <strain evidence="2 3">CGMCC 4.1858</strain>
    </source>
</reference>
<evidence type="ECO:0000313" key="3">
    <source>
        <dbReference type="Proteomes" id="UP000198280"/>
    </source>
</evidence>
<dbReference type="RefSeq" id="WP_089224330.1">
    <property type="nucleotide sequence ID" value="NZ_FZOF01000006.1"/>
</dbReference>
<sequence>MPQFSRTLLRAAVLAVSSAAAVASAGAAHADAQSEGAATAAKAGRAATSALIGTVNHLPVNPFAQTSVNPLDNAVGSQVADFKPVSTADVTKPVADSRTVSDLPLIGDTVRTLQGG</sequence>
<keyword evidence="3" id="KW-1185">Reference proteome</keyword>
<proteinExistence type="predicted"/>
<protein>
    <recommendedName>
        <fullName evidence="4">Secreted protein</fullName>
    </recommendedName>
</protein>
<feature type="signal peptide" evidence="1">
    <location>
        <begin position="1"/>
        <end position="30"/>
    </location>
</feature>
<accession>A0A239FB34</accession>
<dbReference type="Proteomes" id="UP000198280">
    <property type="component" value="Unassembled WGS sequence"/>
</dbReference>
<evidence type="ECO:0000256" key="1">
    <source>
        <dbReference type="SAM" id="SignalP"/>
    </source>
</evidence>
<name>A0A239FB34_9ACTN</name>
<evidence type="ECO:0000313" key="2">
    <source>
        <dbReference type="EMBL" id="SNS53294.1"/>
    </source>
</evidence>
<organism evidence="2 3">
    <name type="scientific">Actinacidiphila glaucinigra</name>
    <dbReference type="NCBI Taxonomy" id="235986"/>
    <lineage>
        <taxon>Bacteria</taxon>
        <taxon>Bacillati</taxon>
        <taxon>Actinomycetota</taxon>
        <taxon>Actinomycetes</taxon>
        <taxon>Kitasatosporales</taxon>
        <taxon>Streptomycetaceae</taxon>
        <taxon>Actinacidiphila</taxon>
    </lineage>
</organism>
<dbReference type="AlphaFoldDB" id="A0A239FB34"/>
<evidence type="ECO:0008006" key="4">
    <source>
        <dbReference type="Google" id="ProtNLM"/>
    </source>
</evidence>
<dbReference type="EMBL" id="FZOF01000006">
    <property type="protein sequence ID" value="SNS53294.1"/>
    <property type="molecule type" value="Genomic_DNA"/>
</dbReference>
<gene>
    <name evidence="2" type="ORF">SAMN05216252_106377</name>
</gene>